<protein>
    <recommendedName>
        <fullName evidence="9">POPDC1-3 domain-containing protein</fullName>
    </recommendedName>
</protein>
<dbReference type="Proteomes" id="UP001295684">
    <property type="component" value="Unassembled WGS sequence"/>
</dbReference>
<keyword evidence="6 8" id="KW-0472">Membrane</keyword>
<feature type="transmembrane region" description="Helical" evidence="8">
    <location>
        <begin position="97"/>
        <end position="117"/>
    </location>
</feature>
<evidence type="ECO:0000256" key="2">
    <source>
        <dbReference type="ARBA" id="ARBA00004236"/>
    </source>
</evidence>
<evidence type="ECO:0000256" key="8">
    <source>
        <dbReference type="SAM" id="Phobius"/>
    </source>
</evidence>
<evidence type="ECO:0000256" key="7">
    <source>
        <dbReference type="SAM" id="MobiDB-lite"/>
    </source>
</evidence>
<dbReference type="AlphaFoldDB" id="A0AAD1ULB0"/>
<keyword evidence="5 8" id="KW-1133">Transmembrane helix</keyword>
<dbReference type="InterPro" id="IPR006916">
    <property type="entry name" value="POPDC1-3"/>
</dbReference>
<dbReference type="PANTHER" id="PTHR12101:SF17">
    <property type="entry name" value="BLOOD VESSEL EPICARDIAL SUBSTANCE"/>
    <property type="match status" value="1"/>
</dbReference>
<dbReference type="GO" id="GO:0005886">
    <property type="term" value="C:plasma membrane"/>
    <property type="evidence" value="ECO:0007669"/>
    <property type="project" value="UniProtKB-SubCell"/>
</dbReference>
<evidence type="ECO:0000256" key="6">
    <source>
        <dbReference type="ARBA" id="ARBA00023136"/>
    </source>
</evidence>
<organism evidence="10 11">
    <name type="scientific">Euplotes crassus</name>
    <dbReference type="NCBI Taxonomy" id="5936"/>
    <lineage>
        <taxon>Eukaryota</taxon>
        <taxon>Sar</taxon>
        <taxon>Alveolata</taxon>
        <taxon>Ciliophora</taxon>
        <taxon>Intramacronucleata</taxon>
        <taxon>Spirotrichea</taxon>
        <taxon>Hypotrichia</taxon>
        <taxon>Euplotida</taxon>
        <taxon>Euplotidae</taxon>
        <taxon>Moneuplotes</taxon>
    </lineage>
</organism>
<sequence>MISSLTKFVLITFQAAIVASLLIMGLYEQEEEHPRQLFINDVTDELKWRKVLHQVAAGLVMLSWAQWYSVLFRVGLISGEVCFIVWAWVYPNVELDTVIWNSVLIVINLIHLLLFFLSFKKPKLTIKEEEIYQHDFHLYFTPEDFKEIMKHAHIEVIKQSQTIIKQNEIIKHLYYCHIISKGSKCKLSHNGRNVYSVCNTDWLEIFDSYHALTSGEQFPWSMTAKVLIGKKTPHFEVVKFDLEALKKYFSKKGQTTRVRNSFYAYLFHKRMQYLDQKVCTPDEIYKNTKVTKLDYLKLFHYKNIKLMTESSKELEVNQGNIMDDENKEIDNFIKTPGDKAGSLSDRLQRKTTMFQKDRSLCSDSDCSFCGNINDPKHPGTITSDRPKRNEEDIVSSSEESKVHIDRIKTKFQIM</sequence>
<proteinExistence type="predicted"/>
<reference evidence="10" key="1">
    <citation type="submission" date="2023-07" db="EMBL/GenBank/DDBJ databases">
        <authorList>
            <consortium name="AG Swart"/>
            <person name="Singh M."/>
            <person name="Singh A."/>
            <person name="Seah K."/>
            <person name="Emmerich C."/>
        </authorList>
    </citation>
    <scope>NUCLEOTIDE SEQUENCE</scope>
    <source>
        <strain evidence="10">DP1</strain>
    </source>
</reference>
<dbReference type="PANTHER" id="PTHR12101">
    <property type="entry name" value="POPEYE DOMAIN CONTAINING PROTEIN"/>
    <property type="match status" value="1"/>
</dbReference>
<evidence type="ECO:0000256" key="5">
    <source>
        <dbReference type="ARBA" id="ARBA00022989"/>
    </source>
</evidence>
<keyword evidence="3" id="KW-1003">Cell membrane</keyword>
<dbReference type="EMBL" id="CAMPGE010011105">
    <property type="protein sequence ID" value="CAI2369946.1"/>
    <property type="molecule type" value="Genomic_DNA"/>
</dbReference>
<evidence type="ECO:0000256" key="4">
    <source>
        <dbReference type="ARBA" id="ARBA00022692"/>
    </source>
</evidence>
<gene>
    <name evidence="10" type="ORF">ECRASSUSDP1_LOCUS11252</name>
</gene>
<dbReference type="InterPro" id="IPR055272">
    <property type="entry name" value="POPDC1-3_dom"/>
</dbReference>
<evidence type="ECO:0000256" key="1">
    <source>
        <dbReference type="ARBA" id="ARBA00004141"/>
    </source>
</evidence>
<dbReference type="Pfam" id="PF04831">
    <property type="entry name" value="POPDC1-3"/>
    <property type="match status" value="1"/>
</dbReference>
<feature type="transmembrane region" description="Helical" evidence="8">
    <location>
        <begin position="70"/>
        <end position="91"/>
    </location>
</feature>
<keyword evidence="4 8" id="KW-0812">Transmembrane</keyword>
<feature type="region of interest" description="Disordered" evidence="7">
    <location>
        <begin position="375"/>
        <end position="397"/>
    </location>
</feature>
<accession>A0AAD1ULB0</accession>
<comment type="caution">
    <text evidence="10">The sequence shown here is derived from an EMBL/GenBank/DDBJ whole genome shotgun (WGS) entry which is preliminary data.</text>
</comment>
<evidence type="ECO:0000313" key="11">
    <source>
        <dbReference type="Proteomes" id="UP001295684"/>
    </source>
</evidence>
<dbReference type="GO" id="GO:0030552">
    <property type="term" value="F:cAMP binding"/>
    <property type="evidence" value="ECO:0007669"/>
    <property type="project" value="TreeGrafter"/>
</dbReference>
<keyword evidence="11" id="KW-1185">Reference proteome</keyword>
<evidence type="ECO:0000256" key="3">
    <source>
        <dbReference type="ARBA" id="ARBA00022475"/>
    </source>
</evidence>
<evidence type="ECO:0000259" key="9">
    <source>
        <dbReference type="Pfam" id="PF04831"/>
    </source>
</evidence>
<feature type="domain" description="POPDC1-3" evidence="9">
    <location>
        <begin position="56"/>
        <end position="172"/>
    </location>
</feature>
<comment type="subcellular location">
    <subcellularLocation>
        <location evidence="2">Cell membrane</location>
    </subcellularLocation>
    <subcellularLocation>
        <location evidence="1">Membrane</location>
        <topology evidence="1">Multi-pass membrane protein</topology>
    </subcellularLocation>
</comment>
<feature type="transmembrane region" description="Helical" evidence="8">
    <location>
        <begin position="6"/>
        <end position="27"/>
    </location>
</feature>
<evidence type="ECO:0000313" key="10">
    <source>
        <dbReference type="EMBL" id="CAI2369946.1"/>
    </source>
</evidence>
<name>A0AAD1ULB0_EUPCR</name>